<reference evidence="2" key="1">
    <citation type="journal article" date="2022" name="Cell">
        <title>Design, construction, and in vivo augmentation of a complex gut microbiome.</title>
        <authorList>
            <person name="Cheng A.G."/>
            <person name="Ho P.Y."/>
            <person name="Aranda-Diaz A."/>
            <person name="Jain S."/>
            <person name="Yu F.B."/>
            <person name="Meng X."/>
            <person name="Wang M."/>
            <person name="Iakiviak M."/>
            <person name="Nagashima K."/>
            <person name="Zhao A."/>
            <person name="Murugkar P."/>
            <person name="Patil A."/>
            <person name="Atabakhsh K."/>
            <person name="Weakley A."/>
            <person name="Yan J."/>
            <person name="Brumbaugh A.R."/>
            <person name="Higginbottom S."/>
            <person name="Dimas A."/>
            <person name="Shiver A.L."/>
            <person name="Deutschbauer A."/>
            <person name="Neff N."/>
            <person name="Sonnenburg J.L."/>
            <person name="Huang K.C."/>
            <person name="Fischbach M.A."/>
        </authorList>
    </citation>
    <scope>NUCLEOTIDE SEQUENCE</scope>
    <source>
        <strain evidence="2">DSM 19829</strain>
    </source>
</reference>
<proteinExistence type="predicted"/>
<feature type="domain" description="Methyltransferase type 11" evidence="1">
    <location>
        <begin position="51"/>
        <end position="146"/>
    </location>
</feature>
<dbReference type="Gene3D" id="3.40.50.150">
    <property type="entry name" value="Vaccinia Virus protein VP39"/>
    <property type="match status" value="1"/>
</dbReference>
<keyword evidence="2" id="KW-0489">Methyltransferase</keyword>
<evidence type="ECO:0000313" key="2">
    <source>
        <dbReference type="EMBL" id="UWP59552.1"/>
    </source>
</evidence>
<organism evidence="2 3">
    <name type="scientific">Ruminococcus gauvreauii</name>
    <dbReference type="NCBI Taxonomy" id="438033"/>
    <lineage>
        <taxon>Bacteria</taxon>
        <taxon>Bacillati</taxon>
        <taxon>Bacillota</taxon>
        <taxon>Clostridia</taxon>
        <taxon>Eubacteriales</taxon>
        <taxon>Oscillospiraceae</taxon>
        <taxon>Ruminococcus</taxon>
    </lineage>
</organism>
<sequence>MELNSEIKDYWEGEAKVYSRGIQEELDGPQCEAWKALIRDYVPRSGSLKILDAGCGPGFFPVILGEEGHEVTGIDITENMISCAEENVKARGQHAVLQTMDCQDLQFPDNTFDMVISRNITWTLGDPQKAYREWKRVLKPGGRLLVFDACWYLYLYDEELGKRYRDNEARINEKYGRNVHAHANPQKGDELSRQLFMSDKVRPLWDLEYLMSLGFARVFAEPNIIDKVWDEKGKELNKLTPAFMVGAEK</sequence>
<accession>A0ABY5VGN9</accession>
<name>A0ABY5VGN9_9FIRM</name>
<dbReference type="SUPFAM" id="SSF53335">
    <property type="entry name" value="S-adenosyl-L-methionine-dependent methyltransferases"/>
    <property type="match status" value="1"/>
</dbReference>
<evidence type="ECO:0000313" key="3">
    <source>
        <dbReference type="Proteomes" id="UP001060164"/>
    </source>
</evidence>
<dbReference type="GO" id="GO:0008168">
    <property type="term" value="F:methyltransferase activity"/>
    <property type="evidence" value="ECO:0007669"/>
    <property type="project" value="UniProtKB-KW"/>
</dbReference>
<dbReference type="InterPro" id="IPR013216">
    <property type="entry name" value="Methyltransf_11"/>
</dbReference>
<keyword evidence="2" id="KW-0808">Transferase</keyword>
<dbReference type="PANTHER" id="PTHR43591">
    <property type="entry name" value="METHYLTRANSFERASE"/>
    <property type="match status" value="1"/>
</dbReference>
<gene>
    <name evidence="2" type="ORF">NQ502_00345</name>
</gene>
<dbReference type="GO" id="GO:0032259">
    <property type="term" value="P:methylation"/>
    <property type="evidence" value="ECO:0007669"/>
    <property type="project" value="UniProtKB-KW"/>
</dbReference>
<dbReference type="Proteomes" id="UP001060164">
    <property type="component" value="Chromosome"/>
</dbReference>
<dbReference type="CDD" id="cd02440">
    <property type="entry name" value="AdoMet_MTases"/>
    <property type="match status" value="1"/>
</dbReference>
<dbReference type="InterPro" id="IPR029063">
    <property type="entry name" value="SAM-dependent_MTases_sf"/>
</dbReference>
<evidence type="ECO:0000259" key="1">
    <source>
        <dbReference type="Pfam" id="PF08241"/>
    </source>
</evidence>
<protein>
    <submittedName>
        <fullName evidence="2">Class I SAM-dependent methyltransferase</fullName>
    </submittedName>
</protein>
<dbReference type="RefSeq" id="WP_028527862.1">
    <property type="nucleotide sequence ID" value="NZ_CABLBR010000005.1"/>
</dbReference>
<dbReference type="PANTHER" id="PTHR43591:SF24">
    <property type="entry name" value="2-METHOXY-6-POLYPRENYL-1,4-BENZOQUINOL METHYLASE, MITOCHONDRIAL"/>
    <property type="match status" value="1"/>
</dbReference>
<dbReference type="EMBL" id="CP102290">
    <property type="protein sequence ID" value="UWP59552.1"/>
    <property type="molecule type" value="Genomic_DNA"/>
</dbReference>
<dbReference type="Pfam" id="PF08241">
    <property type="entry name" value="Methyltransf_11"/>
    <property type="match status" value="1"/>
</dbReference>
<keyword evidence="3" id="KW-1185">Reference proteome</keyword>